<accession>A0ACC2J0R9</accession>
<name>A0ACC2J0R9_9PEZI</name>
<proteinExistence type="predicted"/>
<evidence type="ECO:0000313" key="2">
    <source>
        <dbReference type="Proteomes" id="UP001153334"/>
    </source>
</evidence>
<evidence type="ECO:0000313" key="1">
    <source>
        <dbReference type="EMBL" id="KAJ8120924.1"/>
    </source>
</evidence>
<sequence length="249" mass="27402">MARRRRPPRSGAITELPPLRILGQIAALQGIYYTVALVLMLFTSLVMGLQFSLDLVFGWASLRGDNTQGWLIGFVWLCCAGAVYVLFPSPLLFLALSSRCPRIFVLFIEQLLIRCYNRVVALVVLISRSKLVLDFSLTLHFLHLIIVFLYTGYIPRNAAWWVTMLVSGTITVAGGTYGCRWRELRPITFGGGGRSTGNSENSNASLENGLDGGDPGDEEMGFSRGRGRGRGRDDAGEYEMVGLKGDSAK</sequence>
<comment type="caution">
    <text evidence="1">The sequence shown here is derived from an EMBL/GenBank/DDBJ whole genome shotgun (WGS) entry which is preliminary data.</text>
</comment>
<keyword evidence="2" id="KW-1185">Reference proteome</keyword>
<organism evidence="1 2">
    <name type="scientific">Nemania bipapillata</name>
    <dbReference type="NCBI Taxonomy" id="110536"/>
    <lineage>
        <taxon>Eukaryota</taxon>
        <taxon>Fungi</taxon>
        <taxon>Dikarya</taxon>
        <taxon>Ascomycota</taxon>
        <taxon>Pezizomycotina</taxon>
        <taxon>Sordariomycetes</taxon>
        <taxon>Xylariomycetidae</taxon>
        <taxon>Xylariales</taxon>
        <taxon>Xylariaceae</taxon>
        <taxon>Nemania</taxon>
    </lineage>
</organism>
<gene>
    <name evidence="1" type="ORF">ONZ43_g2496</name>
</gene>
<reference evidence="1" key="1">
    <citation type="submission" date="2022-11" db="EMBL/GenBank/DDBJ databases">
        <title>Genome Sequence of Nemania bipapillata.</title>
        <authorList>
            <person name="Buettner E."/>
        </authorList>
    </citation>
    <scope>NUCLEOTIDE SEQUENCE</scope>
    <source>
        <strain evidence="1">CP14</strain>
    </source>
</reference>
<dbReference type="Proteomes" id="UP001153334">
    <property type="component" value="Unassembled WGS sequence"/>
</dbReference>
<protein>
    <submittedName>
        <fullName evidence="1">Uncharacterized protein</fullName>
    </submittedName>
</protein>
<dbReference type="EMBL" id="JAPESX010000515">
    <property type="protein sequence ID" value="KAJ8120924.1"/>
    <property type="molecule type" value="Genomic_DNA"/>
</dbReference>